<organism evidence="2 3">
    <name type="scientific">Virgisporangium aurantiacum</name>
    <dbReference type="NCBI Taxonomy" id="175570"/>
    <lineage>
        <taxon>Bacteria</taxon>
        <taxon>Bacillati</taxon>
        <taxon>Actinomycetota</taxon>
        <taxon>Actinomycetes</taxon>
        <taxon>Micromonosporales</taxon>
        <taxon>Micromonosporaceae</taxon>
        <taxon>Virgisporangium</taxon>
    </lineage>
</organism>
<reference evidence="2" key="1">
    <citation type="submission" date="2021-01" db="EMBL/GenBank/DDBJ databases">
        <title>Whole genome shotgun sequence of Virgisporangium aurantiacum NBRC 16421.</title>
        <authorList>
            <person name="Komaki H."/>
            <person name="Tamura T."/>
        </authorList>
    </citation>
    <scope>NUCLEOTIDE SEQUENCE</scope>
    <source>
        <strain evidence="2">NBRC 16421</strain>
    </source>
</reference>
<dbReference type="AlphaFoldDB" id="A0A8J3ZNY6"/>
<keyword evidence="1" id="KW-1133">Transmembrane helix</keyword>
<comment type="caution">
    <text evidence="2">The sequence shown here is derived from an EMBL/GenBank/DDBJ whole genome shotgun (WGS) entry which is preliminary data.</text>
</comment>
<dbReference type="RefSeq" id="WP_204015132.1">
    <property type="nucleotide sequence ID" value="NZ_BOPG01000149.1"/>
</dbReference>
<feature type="transmembrane region" description="Helical" evidence="1">
    <location>
        <begin position="152"/>
        <end position="170"/>
    </location>
</feature>
<evidence type="ECO:0000313" key="2">
    <source>
        <dbReference type="EMBL" id="GIJ65016.1"/>
    </source>
</evidence>
<proteinExistence type="predicted"/>
<keyword evidence="1" id="KW-0812">Transmembrane</keyword>
<gene>
    <name evidence="2" type="ORF">Vau01_125320</name>
</gene>
<protein>
    <submittedName>
        <fullName evidence="2">Uncharacterized protein</fullName>
    </submittedName>
</protein>
<dbReference type="Pfam" id="PF19744">
    <property type="entry name" value="DUF6232"/>
    <property type="match status" value="1"/>
</dbReference>
<feature type="transmembrane region" description="Helical" evidence="1">
    <location>
        <begin position="126"/>
        <end position="146"/>
    </location>
</feature>
<dbReference type="InterPro" id="IPR045629">
    <property type="entry name" value="DUF6232"/>
</dbReference>
<keyword evidence="3" id="KW-1185">Reference proteome</keyword>
<dbReference type="EMBL" id="BOPG01000149">
    <property type="protein sequence ID" value="GIJ65016.1"/>
    <property type="molecule type" value="Genomic_DNA"/>
</dbReference>
<accession>A0A8J3ZNY6</accession>
<dbReference type="Proteomes" id="UP000612585">
    <property type="component" value="Unassembled WGS sequence"/>
</dbReference>
<keyword evidence="1" id="KW-0472">Membrane</keyword>
<evidence type="ECO:0000313" key="3">
    <source>
        <dbReference type="Proteomes" id="UP000612585"/>
    </source>
</evidence>
<evidence type="ECO:0000256" key="1">
    <source>
        <dbReference type="SAM" id="Phobius"/>
    </source>
</evidence>
<sequence length="219" mass="23566">MRDDTFAGQVIRALARRTPAYGADTAAPDNSFGRSVLLALRRRTRAFVEQPPDDADAILDRLEADLASADATAGHARPERSGPGVLYQSERVTVTPRVLFVDGDRYAIAALRYLHSRTARRPPTPGVAAGTAAGWILLGAMIGLAAVLPVAMTASLALAGLIALTTAVVIRRRTPSHELWAQHHGAETLLFTTPDRREQQAVARAVLRAMRMIDDTSLV</sequence>
<name>A0A8J3ZNY6_9ACTN</name>